<proteinExistence type="predicted"/>
<keyword evidence="2" id="KW-1185">Reference proteome</keyword>
<organism evidence="1 2">
    <name type="scientific">Ostreobium quekettii</name>
    <dbReference type="NCBI Taxonomy" id="121088"/>
    <lineage>
        <taxon>Eukaryota</taxon>
        <taxon>Viridiplantae</taxon>
        <taxon>Chlorophyta</taxon>
        <taxon>core chlorophytes</taxon>
        <taxon>Ulvophyceae</taxon>
        <taxon>TCBD clade</taxon>
        <taxon>Bryopsidales</taxon>
        <taxon>Ostreobineae</taxon>
        <taxon>Ostreobiaceae</taxon>
        <taxon>Ostreobium</taxon>
    </lineage>
</organism>
<reference evidence="1" key="1">
    <citation type="submission" date="2020-12" db="EMBL/GenBank/DDBJ databases">
        <authorList>
            <person name="Iha C."/>
        </authorList>
    </citation>
    <scope>NUCLEOTIDE SEQUENCE</scope>
</reference>
<accession>A0A8S1J1K9</accession>
<sequence length="202" mass="22509">MEAGMGQPSIQLHSPIGPPMSHPAWTLPVMASGFMAGSWPSVPNPWYPMGMPFAGRSQAPTIPQEPVSLAATVHMSLPMLERVERVGSAAVVDLASHKVGQLQMNRCCFPPFLLHNAVSMLSCCMPTCPRRRDVFFYQAPKKVQGVLNLKLLLSMGLLRARILCWQSKQATRCRTPHQDYGWILFLYYAWQGRPAPEVWCSS</sequence>
<comment type="caution">
    <text evidence="1">The sequence shown here is derived from an EMBL/GenBank/DDBJ whole genome shotgun (WGS) entry which is preliminary data.</text>
</comment>
<dbReference type="EMBL" id="CAJHUC010001580">
    <property type="protein sequence ID" value="CAD7701595.1"/>
    <property type="molecule type" value="Genomic_DNA"/>
</dbReference>
<dbReference type="Proteomes" id="UP000708148">
    <property type="component" value="Unassembled WGS sequence"/>
</dbReference>
<name>A0A8S1J1K9_9CHLO</name>
<evidence type="ECO:0000313" key="2">
    <source>
        <dbReference type="Proteomes" id="UP000708148"/>
    </source>
</evidence>
<dbReference type="AlphaFoldDB" id="A0A8S1J1K9"/>
<protein>
    <submittedName>
        <fullName evidence="1">Uncharacterized protein</fullName>
    </submittedName>
</protein>
<gene>
    <name evidence="1" type="ORF">OSTQU699_LOCUS6952</name>
</gene>
<evidence type="ECO:0000313" key="1">
    <source>
        <dbReference type="EMBL" id="CAD7701595.1"/>
    </source>
</evidence>